<dbReference type="Proteomes" id="UP000192656">
    <property type="component" value="Unassembled WGS sequence"/>
</dbReference>
<dbReference type="Pfam" id="PF10109">
    <property type="entry name" value="Phage_TAC_7"/>
    <property type="match status" value="1"/>
</dbReference>
<evidence type="ECO:0000313" key="2">
    <source>
        <dbReference type="Proteomes" id="UP000192656"/>
    </source>
</evidence>
<dbReference type="AlphaFoldDB" id="A0A1W1Z5N4"/>
<dbReference type="OrthoDB" id="8304198at2"/>
<gene>
    <name evidence="1" type="ORF">SAMN06297251_102148</name>
</gene>
<evidence type="ECO:0000313" key="1">
    <source>
        <dbReference type="EMBL" id="SMC43248.1"/>
    </source>
</evidence>
<keyword evidence="2" id="KW-1185">Reference proteome</keyword>
<organism evidence="1 2">
    <name type="scientific">Fulvimarina manganoxydans</name>
    <dbReference type="NCBI Taxonomy" id="937218"/>
    <lineage>
        <taxon>Bacteria</taxon>
        <taxon>Pseudomonadati</taxon>
        <taxon>Pseudomonadota</taxon>
        <taxon>Alphaproteobacteria</taxon>
        <taxon>Hyphomicrobiales</taxon>
        <taxon>Aurantimonadaceae</taxon>
        <taxon>Fulvimarina</taxon>
    </lineage>
</organism>
<name>A0A1W1Z5N4_9HYPH</name>
<sequence length="107" mass="12033">MTDQKTITVKLEDPVEFDKKTYTELTFGKLKAKHLAAMDLVKGESVKPMAMYASMAGVPLPVIQELSIDEWEKVQEETIPLLGKSMQAHMRRHLEKQEASGETPTTT</sequence>
<proteinExistence type="predicted"/>
<accession>A0A1W1Z5N4</accession>
<protein>
    <submittedName>
        <fullName evidence="1">Phage tail assembly chaperone protein, E, or 41 or 14</fullName>
    </submittedName>
</protein>
<dbReference type="RefSeq" id="WP_084408608.1">
    <property type="nucleotide sequence ID" value="NZ_FWXR01000002.1"/>
</dbReference>
<dbReference type="InterPro" id="IPR019289">
    <property type="entry name" value="Phage_tail_E/E"/>
</dbReference>
<dbReference type="STRING" id="937218.SAMN06297251_102148"/>
<reference evidence="1 2" key="1">
    <citation type="submission" date="2017-04" db="EMBL/GenBank/DDBJ databases">
        <authorList>
            <person name="Afonso C.L."/>
            <person name="Miller P.J."/>
            <person name="Scott M.A."/>
            <person name="Spackman E."/>
            <person name="Goraichik I."/>
            <person name="Dimitrov K.M."/>
            <person name="Suarez D.L."/>
            <person name="Swayne D.E."/>
        </authorList>
    </citation>
    <scope>NUCLEOTIDE SEQUENCE [LARGE SCALE GENOMIC DNA]</scope>
    <source>
        <strain evidence="1 2">CGMCC 1.10972</strain>
    </source>
</reference>
<dbReference type="EMBL" id="FWXR01000002">
    <property type="protein sequence ID" value="SMC43248.1"/>
    <property type="molecule type" value="Genomic_DNA"/>
</dbReference>